<sequence length="96" mass="10735">MGHDFTPVTQAFGEATTTTPVTQARTQVFGESIMDENIIIDKVVGESGASNSNSISQTQTIESKVKKERKKRSRAWDHFTRKTDHARNEKGVCNYC</sequence>
<dbReference type="InterPro" id="IPR003656">
    <property type="entry name" value="Znf_BED"/>
</dbReference>
<dbReference type="AlphaFoldDB" id="A0A9J6B2B1"/>
<dbReference type="EMBL" id="JACXVP010000001">
    <property type="protein sequence ID" value="KAG5630901.1"/>
    <property type="molecule type" value="Genomic_DNA"/>
</dbReference>
<organism evidence="7 8">
    <name type="scientific">Solanum commersonii</name>
    <name type="common">Commerson's wild potato</name>
    <name type="synonym">Commerson's nightshade</name>
    <dbReference type="NCBI Taxonomy" id="4109"/>
    <lineage>
        <taxon>Eukaryota</taxon>
        <taxon>Viridiplantae</taxon>
        <taxon>Streptophyta</taxon>
        <taxon>Embryophyta</taxon>
        <taxon>Tracheophyta</taxon>
        <taxon>Spermatophyta</taxon>
        <taxon>Magnoliopsida</taxon>
        <taxon>eudicotyledons</taxon>
        <taxon>Gunneridae</taxon>
        <taxon>Pentapetalae</taxon>
        <taxon>asterids</taxon>
        <taxon>lamiids</taxon>
        <taxon>Solanales</taxon>
        <taxon>Solanaceae</taxon>
        <taxon>Solanoideae</taxon>
        <taxon>Solaneae</taxon>
        <taxon>Solanum</taxon>
    </lineage>
</organism>
<keyword evidence="1" id="KW-0479">Metal-binding</keyword>
<feature type="compositionally biased region" description="Polar residues" evidence="5">
    <location>
        <begin position="48"/>
        <end position="61"/>
    </location>
</feature>
<accession>A0A9J6B2B1</accession>
<evidence type="ECO:0000256" key="2">
    <source>
        <dbReference type="ARBA" id="ARBA00022771"/>
    </source>
</evidence>
<keyword evidence="2 4" id="KW-0863">Zinc-finger</keyword>
<comment type="caution">
    <text evidence="7">The sequence shown here is derived from an EMBL/GenBank/DDBJ whole genome shotgun (WGS) entry which is preliminary data.</text>
</comment>
<reference evidence="7 8" key="1">
    <citation type="submission" date="2020-09" db="EMBL/GenBank/DDBJ databases">
        <title>De no assembly of potato wild relative species, Solanum commersonii.</title>
        <authorList>
            <person name="Cho K."/>
        </authorList>
    </citation>
    <scope>NUCLEOTIDE SEQUENCE [LARGE SCALE GENOMIC DNA]</scope>
    <source>
        <strain evidence="7">LZ3.2</strain>
        <tissue evidence="7">Leaf</tissue>
    </source>
</reference>
<dbReference type="OrthoDB" id="1326826at2759"/>
<evidence type="ECO:0000259" key="6">
    <source>
        <dbReference type="PROSITE" id="PS50808"/>
    </source>
</evidence>
<dbReference type="GO" id="GO:0003677">
    <property type="term" value="F:DNA binding"/>
    <property type="evidence" value="ECO:0007669"/>
    <property type="project" value="InterPro"/>
</dbReference>
<evidence type="ECO:0000256" key="4">
    <source>
        <dbReference type="PROSITE-ProRule" id="PRU00027"/>
    </source>
</evidence>
<keyword evidence="8" id="KW-1185">Reference proteome</keyword>
<protein>
    <recommendedName>
        <fullName evidence="6">BED-type domain-containing protein</fullName>
    </recommendedName>
</protein>
<evidence type="ECO:0000313" key="7">
    <source>
        <dbReference type="EMBL" id="KAG5630901.1"/>
    </source>
</evidence>
<dbReference type="Proteomes" id="UP000824120">
    <property type="component" value="Chromosome 1"/>
</dbReference>
<feature type="region of interest" description="Disordered" evidence="5">
    <location>
        <begin position="47"/>
        <end position="75"/>
    </location>
</feature>
<name>A0A9J6B2B1_SOLCO</name>
<feature type="domain" description="BED-type" evidence="6">
    <location>
        <begin position="70"/>
        <end position="96"/>
    </location>
</feature>
<gene>
    <name evidence="7" type="ORF">H5410_002618</name>
</gene>
<evidence type="ECO:0000313" key="8">
    <source>
        <dbReference type="Proteomes" id="UP000824120"/>
    </source>
</evidence>
<evidence type="ECO:0000256" key="3">
    <source>
        <dbReference type="ARBA" id="ARBA00022833"/>
    </source>
</evidence>
<keyword evidence="3" id="KW-0862">Zinc</keyword>
<dbReference type="PROSITE" id="PS50808">
    <property type="entry name" value="ZF_BED"/>
    <property type="match status" value="1"/>
</dbReference>
<evidence type="ECO:0000256" key="1">
    <source>
        <dbReference type="ARBA" id="ARBA00022723"/>
    </source>
</evidence>
<evidence type="ECO:0000256" key="5">
    <source>
        <dbReference type="SAM" id="MobiDB-lite"/>
    </source>
</evidence>
<dbReference type="GO" id="GO:0008270">
    <property type="term" value="F:zinc ion binding"/>
    <property type="evidence" value="ECO:0007669"/>
    <property type="project" value="UniProtKB-KW"/>
</dbReference>
<proteinExistence type="predicted"/>